<feature type="transmembrane region" description="Helical" evidence="1">
    <location>
        <begin position="91"/>
        <end position="112"/>
    </location>
</feature>
<proteinExistence type="predicted"/>
<dbReference type="STRING" id="386301.SAMN05216282_106107"/>
<organism evidence="3 4">
    <name type="scientific">Cryobacterium psychrotolerans</name>
    <dbReference type="NCBI Taxonomy" id="386301"/>
    <lineage>
        <taxon>Bacteria</taxon>
        <taxon>Bacillati</taxon>
        <taxon>Actinomycetota</taxon>
        <taxon>Actinomycetes</taxon>
        <taxon>Micrococcales</taxon>
        <taxon>Microbacteriaceae</taxon>
        <taxon>Cryobacterium</taxon>
    </lineage>
</organism>
<sequence length="152" mass="16249">MSGVDTVQRSALHHRTLFLTFSYLVVLALIAFWPSRVDRDAGDLLGSVVGWLHRHGAPRWMHYDVIEFGANIALFVPVGLFVVILAGASRWWLGLVVGFTASCVIELGQLAFVPARFATVNDVVANTAGATAGAAAAVLLLLALGVPADRRL</sequence>
<dbReference type="Proteomes" id="UP000198701">
    <property type="component" value="Unassembled WGS sequence"/>
</dbReference>
<reference evidence="3 4" key="1">
    <citation type="submission" date="2016-10" db="EMBL/GenBank/DDBJ databases">
        <authorList>
            <person name="de Groot N.N."/>
        </authorList>
    </citation>
    <scope>NUCLEOTIDE SEQUENCE [LARGE SCALE GENOMIC DNA]</scope>
    <source>
        <strain evidence="3 4">CGMCC 1.5382</strain>
    </source>
</reference>
<keyword evidence="1" id="KW-0812">Transmembrane</keyword>
<gene>
    <name evidence="3" type="ORF">SAMN05216282_106107</name>
</gene>
<keyword evidence="4" id="KW-1185">Reference proteome</keyword>
<evidence type="ECO:0000259" key="2">
    <source>
        <dbReference type="Pfam" id="PF04892"/>
    </source>
</evidence>
<protein>
    <submittedName>
        <fullName evidence="3">VanZ like family protein</fullName>
    </submittedName>
</protein>
<name>A0A1G9C249_9MICO</name>
<evidence type="ECO:0000313" key="4">
    <source>
        <dbReference type="Proteomes" id="UP000198701"/>
    </source>
</evidence>
<accession>A0A1G9C249</accession>
<feature type="transmembrane region" description="Helical" evidence="1">
    <location>
        <begin position="12"/>
        <end position="33"/>
    </location>
</feature>
<feature type="transmembrane region" description="Helical" evidence="1">
    <location>
        <begin position="68"/>
        <end position="86"/>
    </location>
</feature>
<evidence type="ECO:0000256" key="1">
    <source>
        <dbReference type="SAM" id="Phobius"/>
    </source>
</evidence>
<dbReference type="Pfam" id="PF04892">
    <property type="entry name" value="VanZ"/>
    <property type="match status" value="1"/>
</dbReference>
<dbReference type="EMBL" id="FNFU01000006">
    <property type="protein sequence ID" value="SDK45544.1"/>
    <property type="molecule type" value="Genomic_DNA"/>
</dbReference>
<keyword evidence="1" id="KW-0472">Membrane</keyword>
<dbReference type="AlphaFoldDB" id="A0A1G9C249"/>
<feature type="transmembrane region" description="Helical" evidence="1">
    <location>
        <begin position="124"/>
        <end position="146"/>
    </location>
</feature>
<dbReference type="RefSeq" id="WP_092322923.1">
    <property type="nucleotide sequence ID" value="NZ_FNFU01000006.1"/>
</dbReference>
<dbReference type="InterPro" id="IPR006976">
    <property type="entry name" value="VanZ-like"/>
</dbReference>
<keyword evidence="1" id="KW-1133">Transmembrane helix</keyword>
<evidence type="ECO:0000313" key="3">
    <source>
        <dbReference type="EMBL" id="SDK45544.1"/>
    </source>
</evidence>
<feature type="domain" description="VanZ-like" evidence="2">
    <location>
        <begin position="22"/>
        <end position="140"/>
    </location>
</feature>
<dbReference type="OrthoDB" id="3787741at2"/>